<dbReference type="AlphaFoldDB" id="A0A0D7CH39"/>
<name>A0A0D7CH39_9ACTN</name>
<dbReference type="Proteomes" id="UP000032458">
    <property type="component" value="Unassembled WGS sequence"/>
</dbReference>
<evidence type="ECO:0000313" key="3">
    <source>
        <dbReference type="Proteomes" id="UP000032458"/>
    </source>
</evidence>
<organism evidence="2 3">
    <name type="scientific">Streptomyces natalensis ATCC 27448</name>
    <dbReference type="NCBI Taxonomy" id="1240678"/>
    <lineage>
        <taxon>Bacteria</taxon>
        <taxon>Bacillati</taxon>
        <taxon>Actinomycetota</taxon>
        <taxon>Actinomycetes</taxon>
        <taxon>Kitasatosporales</taxon>
        <taxon>Streptomycetaceae</taxon>
        <taxon>Streptomyces</taxon>
    </lineage>
</organism>
<accession>A0A0D7CH39</accession>
<gene>
    <name evidence="2" type="ORF">SNA_31985</name>
</gene>
<keyword evidence="3" id="KW-1185">Reference proteome</keyword>
<protein>
    <submittedName>
        <fullName evidence="2">Uncharacterized protein</fullName>
    </submittedName>
</protein>
<feature type="region of interest" description="Disordered" evidence="1">
    <location>
        <begin position="67"/>
        <end position="89"/>
    </location>
</feature>
<feature type="region of interest" description="Disordered" evidence="1">
    <location>
        <begin position="1"/>
        <end position="30"/>
    </location>
</feature>
<proteinExistence type="predicted"/>
<reference evidence="2 3" key="1">
    <citation type="submission" date="2014-09" db="EMBL/GenBank/DDBJ databases">
        <title>Draft genome sequence of Streptomyces natalensis ATCC 27448, producer of the antifungal pimaricin.</title>
        <authorList>
            <person name="Mendes M.V."/>
            <person name="Beites T."/>
            <person name="Pires S."/>
            <person name="Santos C.L."/>
            <person name="Moradas-Ferreira P."/>
        </authorList>
    </citation>
    <scope>NUCLEOTIDE SEQUENCE [LARGE SCALE GENOMIC DNA]</scope>
    <source>
        <strain evidence="2 3">ATCC 27448</strain>
    </source>
</reference>
<dbReference type="PATRIC" id="fig|1240678.4.peg.6841"/>
<dbReference type="EMBL" id="JRKI01000056">
    <property type="protein sequence ID" value="KIZ14712.1"/>
    <property type="molecule type" value="Genomic_DNA"/>
</dbReference>
<evidence type="ECO:0000256" key="1">
    <source>
        <dbReference type="SAM" id="MobiDB-lite"/>
    </source>
</evidence>
<sequence length="113" mass="11761">MLHPAVSDGLGFEDRRQGAGRQHLPETEAGAGEQVLELGGGALASLEGHRHDEVECGGRVRCAVAGRDRVDQEEPGGGPAWPPYGRGRSPVLGRSERLLALSCAGLATAGRRA</sequence>
<comment type="caution">
    <text evidence="2">The sequence shown here is derived from an EMBL/GenBank/DDBJ whole genome shotgun (WGS) entry which is preliminary data.</text>
</comment>
<evidence type="ECO:0000313" key="2">
    <source>
        <dbReference type="EMBL" id="KIZ14712.1"/>
    </source>
</evidence>